<keyword evidence="3" id="KW-1185">Reference proteome</keyword>
<organism evidence="2 3">
    <name type="scientific">Daphnia pulex</name>
    <name type="common">Water flea</name>
    <dbReference type="NCBI Taxonomy" id="6669"/>
    <lineage>
        <taxon>Eukaryota</taxon>
        <taxon>Metazoa</taxon>
        <taxon>Ecdysozoa</taxon>
        <taxon>Arthropoda</taxon>
        <taxon>Crustacea</taxon>
        <taxon>Branchiopoda</taxon>
        <taxon>Diplostraca</taxon>
        <taxon>Cladocera</taxon>
        <taxon>Anomopoda</taxon>
        <taxon>Daphniidae</taxon>
        <taxon>Daphnia</taxon>
    </lineage>
</organism>
<dbReference type="Proteomes" id="UP000000305">
    <property type="component" value="Unassembled WGS sequence"/>
</dbReference>
<dbReference type="GO" id="GO:0003677">
    <property type="term" value="F:DNA binding"/>
    <property type="evidence" value="ECO:0007669"/>
    <property type="project" value="InterPro"/>
</dbReference>
<name>E9G4M5_DAPPU</name>
<dbReference type="GO" id="GO:0003700">
    <property type="term" value="F:DNA-binding transcription factor activity"/>
    <property type="evidence" value="ECO:0007669"/>
    <property type="project" value="InterPro"/>
</dbReference>
<dbReference type="SUPFAM" id="SSF49417">
    <property type="entry name" value="p53-like transcription factors"/>
    <property type="match status" value="1"/>
</dbReference>
<sequence length="135" mass="15753">MQRCQFDGGLLENEMESCPLWISLFILAPDITRTARLKITRQPQSTYNFPYESEVKNGRGYLYADPADEKRWIRVQLENWEGEEDEVCIRCSLVTDSPDRSPHFHRLGIRKTNRIQIQECQDGVLSKRDDCITAT</sequence>
<dbReference type="Pfam" id="PF00554">
    <property type="entry name" value="RHD_DNA_bind"/>
    <property type="match status" value="1"/>
</dbReference>
<dbReference type="HOGENOM" id="CLU_156085_0_0_1"/>
<gene>
    <name evidence="2" type="ORF">DAPPUDRAFT_237874</name>
</gene>
<protein>
    <recommendedName>
        <fullName evidence="1">RHD domain-containing protein</fullName>
    </recommendedName>
</protein>
<dbReference type="EMBL" id="GL732532">
    <property type="protein sequence ID" value="EFX85323.1"/>
    <property type="molecule type" value="Genomic_DNA"/>
</dbReference>
<dbReference type="KEGG" id="dpx:DAPPUDRAFT_237874"/>
<evidence type="ECO:0000313" key="2">
    <source>
        <dbReference type="EMBL" id="EFX85323.1"/>
    </source>
</evidence>
<dbReference type="InterPro" id="IPR037059">
    <property type="entry name" value="RHD_DNA_bind_dom_sf"/>
</dbReference>
<proteinExistence type="predicted"/>
<dbReference type="PROSITE" id="PS50254">
    <property type="entry name" value="REL_2"/>
    <property type="match status" value="1"/>
</dbReference>
<evidence type="ECO:0000313" key="3">
    <source>
        <dbReference type="Proteomes" id="UP000000305"/>
    </source>
</evidence>
<dbReference type="OrthoDB" id="6347338at2759"/>
<dbReference type="Gene3D" id="2.60.40.340">
    <property type="entry name" value="Rel homology domain (RHD), DNA-binding domain"/>
    <property type="match status" value="1"/>
</dbReference>
<evidence type="ECO:0000259" key="1">
    <source>
        <dbReference type="PROSITE" id="PS50254"/>
    </source>
</evidence>
<accession>E9G4M5</accession>
<feature type="domain" description="RHD" evidence="1">
    <location>
        <begin position="24"/>
        <end position="124"/>
    </location>
</feature>
<dbReference type="InterPro" id="IPR008967">
    <property type="entry name" value="p53-like_TF_DNA-bd_sf"/>
</dbReference>
<dbReference type="AlphaFoldDB" id="E9G4M5"/>
<dbReference type="InParanoid" id="E9G4M5"/>
<dbReference type="GO" id="GO:0006357">
    <property type="term" value="P:regulation of transcription by RNA polymerase II"/>
    <property type="evidence" value="ECO:0007669"/>
    <property type="project" value="UniProtKB-ARBA"/>
</dbReference>
<reference evidence="2 3" key="1">
    <citation type="journal article" date="2011" name="Science">
        <title>The ecoresponsive genome of Daphnia pulex.</title>
        <authorList>
            <person name="Colbourne J.K."/>
            <person name="Pfrender M.E."/>
            <person name="Gilbert D."/>
            <person name="Thomas W.K."/>
            <person name="Tucker A."/>
            <person name="Oakley T.H."/>
            <person name="Tokishita S."/>
            <person name="Aerts A."/>
            <person name="Arnold G.J."/>
            <person name="Basu M.K."/>
            <person name="Bauer D.J."/>
            <person name="Caceres C.E."/>
            <person name="Carmel L."/>
            <person name="Casola C."/>
            <person name="Choi J.H."/>
            <person name="Detter J.C."/>
            <person name="Dong Q."/>
            <person name="Dusheyko S."/>
            <person name="Eads B.D."/>
            <person name="Frohlich T."/>
            <person name="Geiler-Samerotte K.A."/>
            <person name="Gerlach D."/>
            <person name="Hatcher P."/>
            <person name="Jogdeo S."/>
            <person name="Krijgsveld J."/>
            <person name="Kriventseva E.V."/>
            <person name="Kultz D."/>
            <person name="Laforsch C."/>
            <person name="Lindquist E."/>
            <person name="Lopez J."/>
            <person name="Manak J.R."/>
            <person name="Muller J."/>
            <person name="Pangilinan J."/>
            <person name="Patwardhan R.P."/>
            <person name="Pitluck S."/>
            <person name="Pritham E.J."/>
            <person name="Rechtsteiner A."/>
            <person name="Rho M."/>
            <person name="Rogozin I.B."/>
            <person name="Sakarya O."/>
            <person name="Salamov A."/>
            <person name="Schaack S."/>
            <person name="Shapiro H."/>
            <person name="Shiga Y."/>
            <person name="Skalitzky C."/>
            <person name="Smith Z."/>
            <person name="Souvorov A."/>
            <person name="Sung W."/>
            <person name="Tang Z."/>
            <person name="Tsuchiya D."/>
            <person name="Tu H."/>
            <person name="Vos H."/>
            <person name="Wang M."/>
            <person name="Wolf Y.I."/>
            <person name="Yamagata H."/>
            <person name="Yamada T."/>
            <person name="Ye Y."/>
            <person name="Shaw J.R."/>
            <person name="Andrews J."/>
            <person name="Crease T.J."/>
            <person name="Tang H."/>
            <person name="Lucas S.M."/>
            <person name="Robertson H.M."/>
            <person name="Bork P."/>
            <person name="Koonin E.V."/>
            <person name="Zdobnov E.M."/>
            <person name="Grigoriev I.V."/>
            <person name="Lynch M."/>
            <person name="Boore J.L."/>
        </authorList>
    </citation>
    <scope>NUCLEOTIDE SEQUENCE [LARGE SCALE GENOMIC DNA]</scope>
</reference>
<dbReference type="InterPro" id="IPR011539">
    <property type="entry name" value="RHD_DNA_bind_dom"/>
</dbReference>